<reference evidence="3" key="1">
    <citation type="submission" date="2020-06" db="EMBL/GenBank/DDBJ databases">
        <title>WGS assembly of Ceratodon purpureus strain R40.</title>
        <authorList>
            <person name="Carey S.B."/>
            <person name="Jenkins J."/>
            <person name="Shu S."/>
            <person name="Lovell J.T."/>
            <person name="Sreedasyam A."/>
            <person name="Maumus F."/>
            <person name="Tiley G.P."/>
            <person name="Fernandez-Pozo N."/>
            <person name="Barry K."/>
            <person name="Chen C."/>
            <person name="Wang M."/>
            <person name="Lipzen A."/>
            <person name="Daum C."/>
            <person name="Saski C.A."/>
            <person name="Payton A.C."/>
            <person name="Mcbreen J.C."/>
            <person name="Conrad R.E."/>
            <person name="Kollar L.M."/>
            <person name="Olsson S."/>
            <person name="Huttunen S."/>
            <person name="Landis J.B."/>
            <person name="Wickett N.J."/>
            <person name="Johnson M.G."/>
            <person name="Rensing S.A."/>
            <person name="Grimwood J."/>
            <person name="Schmutz J."/>
            <person name="Mcdaniel S.F."/>
        </authorList>
    </citation>
    <scope>NUCLEOTIDE SEQUENCE</scope>
    <source>
        <strain evidence="3">R40</strain>
    </source>
</reference>
<dbReference type="InterPro" id="IPR051213">
    <property type="entry name" value="START_lipid_transfer"/>
</dbReference>
<comment type="caution">
    <text evidence="3">The sequence shown here is derived from an EMBL/GenBank/DDBJ whole genome shotgun (WGS) entry which is preliminary data.</text>
</comment>
<keyword evidence="1" id="KW-0812">Transmembrane</keyword>
<protein>
    <recommendedName>
        <fullName evidence="2">START domain-containing protein</fullName>
    </recommendedName>
</protein>
<name>A0A8T0GKZ2_CERPU</name>
<feature type="domain" description="START" evidence="2">
    <location>
        <begin position="150"/>
        <end position="341"/>
    </location>
</feature>
<dbReference type="CDD" id="cd08870">
    <property type="entry name" value="START_STARD2_7-like"/>
    <property type="match status" value="1"/>
</dbReference>
<dbReference type="InterPro" id="IPR023393">
    <property type="entry name" value="START-like_dom_sf"/>
</dbReference>
<dbReference type="GO" id="GO:0008289">
    <property type="term" value="F:lipid binding"/>
    <property type="evidence" value="ECO:0007669"/>
    <property type="project" value="InterPro"/>
</dbReference>
<dbReference type="PROSITE" id="PS50848">
    <property type="entry name" value="START"/>
    <property type="match status" value="1"/>
</dbReference>
<dbReference type="PANTHER" id="PTHR19308:SF39">
    <property type="entry name" value="PHOSPHATIDYLCHOLINE TRANSFER PROTEIN"/>
    <property type="match status" value="1"/>
</dbReference>
<feature type="transmembrane region" description="Helical" evidence="1">
    <location>
        <begin position="21"/>
        <end position="45"/>
    </location>
</feature>
<evidence type="ECO:0000313" key="3">
    <source>
        <dbReference type="EMBL" id="KAG0560216.1"/>
    </source>
</evidence>
<keyword evidence="1" id="KW-0472">Membrane</keyword>
<dbReference type="SUPFAM" id="SSF55961">
    <property type="entry name" value="Bet v1-like"/>
    <property type="match status" value="1"/>
</dbReference>
<evidence type="ECO:0000313" key="4">
    <source>
        <dbReference type="Proteomes" id="UP000822688"/>
    </source>
</evidence>
<accession>A0A8T0GKZ2</accession>
<dbReference type="Gene3D" id="3.30.530.20">
    <property type="match status" value="1"/>
</dbReference>
<dbReference type="AlphaFoldDB" id="A0A8T0GKZ2"/>
<keyword evidence="1" id="KW-1133">Transmembrane helix</keyword>
<dbReference type="InterPro" id="IPR002913">
    <property type="entry name" value="START_lipid-bd_dom"/>
</dbReference>
<dbReference type="EMBL" id="CM026431">
    <property type="protein sequence ID" value="KAG0560216.1"/>
    <property type="molecule type" value="Genomic_DNA"/>
</dbReference>
<organism evidence="3 4">
    <name type="scientific">Ceratodon purpureus</name>
    <name type="common">Fire moss</name>
    <name type="synonym">Dicranum purpureum</name>
    <dbReference type="NCBI Taxonomy" id="3225"/>
    <lineage>
        <taxon>Eukaryota</taxon>
        <taxon>Viridiplantae</taxon>
        <taxon>Streptophyta</taxon>
        <taxon>Embryophyta</taxon>
        <taxon>Bryophyta</taxon>
        <taxon>Bryophytina</taxon>
        <taxon>Bryopsida</taxon>
        <taxon>Dicranidae</taxon>
        <taxon>Pseudoditrichales</taxon>
        <taxon>Ditrichaceae</taxon>
        <taxon>Ceratodon</taxon>
    </lineage>
</organism>
<gene>
    <name evidence="3" type="ORF">KC19_10G163100</name>
</gene>
<sequence>MDPTGKVNYSLWGKPVVMETAADLMFCMVPIWVAITVGLVVGWSWKPQWVSLFLMGIRSRPRLVWGTPPGFGARRFWLAVMAVSSFPMWKEAWKKFSAWMWPPAEVIILHSDAVAVPSALVVKEETKKEVVTVEDLARFMKMLDCTDGGPTWQPLMEKSVPGMAYQAWRREPEMGPTEYRSRTVFEDMTPELVRDFFWDDEFREHWDDMLIFTKTWEECEETGSTIGQWVRKYPFFCKDREYIIGRRIWESNRTFYCITQGAQYNSIPRRHSPRRVDVYFSSWRVRAVESAKGDGQMTACEVLLFHHEEMGIQKDLAKLGVRQGMWGCVKKMEPGIRKYKAERGTNKPLSPSARSAHIMTKVPPHLLNNPEQHSKSAEPETTYEVIDGKEREHQENKGYLKWIVIGGAVALACGIDKGAVGKFLVFGVAKRLGRAGRRL</sequence>
<keyword evidence="4" id="KW-1185">Reference proteome</keyword>
<dbReference type="GO" id="GO:0005737">
    <property type="term" value="C:cytoplasm"/>
    <property type="evidence" value="ECO:0007669"/>
    <property type="project" value="UniProtKB-ARBA"/>
</dbReference>
<dbReference type="PANTHER" id="PTHR19308">
    <property type="entry name" value="PHOSPHATIDYLCHOLINE TRANSFER PROTEIN"/>
    <property type="match status" value="1"/>
</dbReference>
<evidence type="ECO:0000259" key="2">
    <source>
        <dbReference type="PROSITE" id="PS50848"/>
    </source>
</evidence>
<evidence type="ECO:0000256" key="1">
    <source>
        <dbReference type="SAM" id="Phobius"/>
    </source>
</evidence>
<proteinExistence type="predicted"/>
<dbReference type="Proteomes" id="UP000822688">
    <property type="component" value="Chromosome 10"/>
</dbReference>